<dbReference type="EMBL" id="CP083681">
    <property type="protein sequence ID" value="UYU69852.1"/>
    <property type="molecule type" value="Genomic_DNA"/>
</dbReference>
<gene>
    <name evidence="1" type="ORF">KQP59_16380</name>
</gene>
<organism evidence="1 2">
    <name type="scientific">Bacteroides thetaiotaomicron</name>
    <dbReference type="NCBI Taxonomy" id="818"/>
    <lineage>
        <taxon>Bacteria</taxon>
        <taxon>Pseudomonadati</taxon>
        <taxon>Bacteroidota</taxon>
        <taxon>Bacteroidia</taxon>
        <taxon>Bacteroidales</taxon>
        <taxon>Bacteroidaceae</taxon>
        <taxon>Bacteroides</taxon>
    </lineage>
</organism>
<dbReference type="Proteomes" id="UP001156216">
    <property type="component" value="Chromosome"/>
</dbReference>
<reference evidence="1" key="1">
    <citation type="submission" date="2021-06" db="EMBL/GenBank/DDBJ databases">
        <title>Interrogation of the integrated mobile genetic elements in gut-associated Bacteroides with a consensus prediction approach.</title>
        <authorList>
            <person name="Campbell D.E."/>
            <person name="Leigh J.R."/>
            <person name="Kim T."/>
            <person name="England W."/>
            <person name="Whitaker R.J."/>
            <person name="Degnan P.H."/>
        </authorList>
    </citation>
    <scope>NUCLEOTIDE SEQUENCE</scope>
    <source>
        <strain evidence="1">VPI-BTDOT2</strain>
    </source>
</reference>
<evidence type="ECO:0000313" key="2">
    <source>
        <dbReference type="Proteomes" id="UP001156216"/>
    </source>
</evidence>
<name>A0AA46U7V3_BACT4</name>
<dbReference type="RefSeq" id="WP_032562559.1">
    <property type="nucleotide sequence ID" value="NZ_CP083681.1"/>
</dbReference>
<sequence>MLVDYNSESRIFFVVTDSYETVNVPYLLLDRDKKGDVFNENPDSYGYKIFYKRNYKENDIFQVIESDLDKRIGWIFPISSIVSTSHDYADNPHYCRYALVAHMLLLRNEIAEQDIVSRDFSSIIESEYSDDAIILIYKKDLVQEVTGFKLDNYFASLCEYGYYIEHGYTNTNNKEPASREKIHLQSISEDIISDKYMTRFFRMLCREEHSIVKFHILYQIIELLIEDILIYSLEDTIRLFKDKKIYTRSLRERISKVESEKDRILILIEKCELHSEDYNSLHEKCVAFLVKKGRENVNFPESLYSVRNFIVHDYRFIVEETELAEINDINALFEMFVLDLIIKYKH</sequence>
<evidence type="ECO:0000313" key="1">
    <source>
        <dbReference type="EMBL" id="UYU69852.1"/>
    </source>
</evidence>
<proteinExistence type="predicted"/>
<accession>A0AA46U7V3</accession>
<dbReference type="AlphaFoldDB" id="A0AA46U7V3"/>
<protein>
    <submittedName>
        <fullName evidence="1">Uncharacterized protein</fullName>
    </submittedName>
</protein>